<name>A0ABD3QUR4_9STRA</name>
<dbReference type="Proteomes" id="UP001516023">
    <property type="component" value="Unassembled WGS sequence"/>
</dbReference>
<evidence type="ECO:0000313" key="2">
    <source>
        <dbReference type="Proteomes" id="UP001516023"/>
    </source>
</evidence>
<comment type="caution">
    <text evidence="1">The sequence shown here is derived from an EMBL/GenBank/DDBJ whole genome shotgun (WGS) entry which is preliminary data.</text>
</comment>
<keyword evidence="2" id="KW-1185">Reference proteome</keyword>
<dbReference type="AlphaFoldDB" id="A0ABD3QUR4"/>
<sequence>MSVQPTLRSLGDCRLFHEIISSVLSRQKVQEKEDRCVTCHMHSLLTPRELSRNEDCLRASSYTFARLDRF</sequence>
<protein>
    <submittedName>
        <fullName evidence="1">Uncharacterized protein</fullName>
    </submittedName>
</protein>
<dbReference type="EMBL" id="JABMIG020000009">
    <property type="protein sequence ID" value="KAL3804144.1"/>
    <property type="molecule type" value="Genomic_DNA"/>
</dbReference>
<organism evidence="1 2">
    <name type="scientific">Cyclotella cryptica</name>
    <dbReference type="NCBI Taxonomy" id="29204"/>
    <lineage>
        <taxon>Eukaryota</taxon>
        <taxon>Sar</taxon>
        <taxon>Stramenopiles</taxon>
        <taxon>Ochrophyta</taxon>
        <taxon>Bacillariophyta</taxon>
        <taxon>Coscinodiscophyceae</taxon>
        <taxon>Thalassiosirophycidae</taxon>
        <taxon>Stephanodiscales</taxon>
        <taxon>Stephanodiscaceae</taxon>
        <taxon>Cyclotella</taxon>
    </lineage>
</organism>
<evidence type="ECO:0000313" key="1">
    <source>
        <dbReference type="EMBL" id="KAL3804144.1"/>
    </source>
</evidence>
<gene>
    <name evidence="1" type="ORF">HJC23_013663</name>
</gene>
<accession>A0ABD3QUR4</accession>
<reference evidence="1 2" key="1">
    <citation type="journal article" date="2020" name="G3 (Bethesda)">
        <title>Improved Reference Genome for Cyclotella cryptica CCMP332, a Model for Cell Wall Morphogenesis, Salinity Adaptation, and Lipid Production in Diatoms (Bacillariophyta).</title>
        <authorList>
            <person name="Roberts W.R."/>
            <person name="Downey K.M."/>
            <person name="Ruck E.C."/>
            <person name="Traller J.C."/>
            <person name="Alverson A.J."/>
        </authorList>
    </citation>
    <scope>NUCLEOTIDE SEQUENCE [LARGE SCALE GENOMIC DNA]</scope>
    <source>
        <strain evidence="1 2">CCMP332</strain>
    </source>
</reference>
<proteinExistence type="predicted"/>